<dbReference type="InterPro" id="IPR015231">
    <property type="entry name" value="DUF1934"/>
</dbReference>
<proteinExistence type="predicted"/>
<dbReference type="EMBL" id="LT906462">
    <property type="protein sequence ID" value="SNV79257.1"/>
    <property type="molecule type" value="Genomic_DNA"/>
</dbReference>
<dbReference type="Gene3D" id="2.40.128.20">
    <property type="match status" value="1"/>
</dbReference>
<dbReference type="SUPFAM" id="SSF50814">
    <property type="entry name" value="Lipocalins"/>
    <property type="match status" value="1"/>
</dbReference>
<gene>
    <name evidence="1" type="primary">ywiB</name>
    <name evidence="1" type="ORF">SAMEA4384403_02272</name>
</gene>
<dbReference type="KEGG" id="sste:SAMEA4384403_2272"/>
<keyword evidence="2" id="KW-1185">Reference proteome</keyword>
<evidence type="ECO:0000313" key="2">
    <source>
        <dbReference type="Proteomes" id="UP000242084"/>
    </source>
</evidence>
<organism evidence="1 2">
    <name type="scientific">Mammaliicoccus stepanovicii</name>
    <dbReference type="NCBI Taxonomy" id="643214"/>
    <lineage>
        <taxon>Bacteria</taxon>
        <taxon>Bacillati</taxon>
        <taxon>Bacillota</taxon>
        <taxon>Bacilli</taxon>
        <taxon>Bacillales</taxon>
        <taxon>Staphylococcaceae</taxon>
        <taxon>Mammaliicoccus</taxon>
    </lineage>
</organism>
<dbReference type="Pfam" id="PF09148">
    <property type="entry name" value="DUF1934"/>
    <property type="match status" value="1"/>
</dbReference>
<dbReference type="RefSeq" id="WP_095089674.1">
    <property type="nucleotide sequence ID" value="NZ_BMDM01000001.1"/>
</dbReference>
<dbReference type="InterPro" id="IPR012674">
    <property type="entry name" value="Calycin"/>
</dbReference>
<protein>
    <submittedName>
        <fullName evidence="1">Uncharacterized beta-barrel protein ywiB</fullName>
    </submittedName>
</protein>
<reference evidence="1 2" key="1">
    <citation type="submission" date="2017-06" db="EMBL/GenBank/DDBJ databases">
        <authorList>
            <consortium name="Pathogen Informatics"/>
        </authorList>
    </citation>
    <scope>NUCLEOTIDE SEQUENCE [LARGE SCALE GENOMIC DNA]</scope>
    <source>
        <strain evidence="1 2">NCTC13839</strain>
    </source>
</reference>
<dbReference type="OrthoDB" id="2418612at2"/>
<dbReference type="AlphaFoldDB" id="A0A240A7E0"/>
<name>A0A240A7E0_9STAP</name>
<dbReference type="Proteomes" id="UP000242084">
    <property type="component" value="Chromosome 1"/>
</dbReference>
<sequence>MKENITVNVKQVVKQNGEKSTFQTNTRGTYHKRNSDIIRYEEKIDNQSVKNMLKIEHNGVKIHRTGAVKTVFHFVEGQETISYYDTDAGRMTMNVNTLSIKHFVDNEQGKLKIHYQLSDQTGLLGTYQFQINYKEINE</sequence>
<accession>A0A240A7E0</accession>
<evidence type="ECO:0000313" key="1">
    <source>
        <dbReference type="EMBL" id="SNV79257.1"/>
    </source>
</evidence>